<comment type="caution">
    <text evidence="1">The sequence shown here is derived from an EMBL/GenBank/DDBJ whole genome shotgun (WGS) entry which is preliminary data.</text>
</comment>
<evidence type="ECO:0000313" key="1">
    <source>
        <dbReference type="EMBL" id="KAI0067267.1"/>
    </source>
</evidence>
<dbReference type="Proteomes" id="UP000814140">
    <property type="component" value="Unassembled WGS sequence"/>
</dbReference>
<organism evidence="1 2">
    <name type="scientific">Artomyces pyxidatus</name>
    <dbReference type="NCBI Taxonomy" id="48021"/>
    <lineage>
        <taxon>Eukaryota</taxon>
        <taxon>Fungi</taxon>
        <taxon>Dikarya</taxon>
        <taxon>Basidiomycota</taxon>
        <taxon>Agaricomycotina</taxon>
        <taxon>Agaricomycetes</taxon>
        <taxon>Russulales</taxon>
        <taxon>Auriscalpiaceae</taxon>
        <taxon>Artomyces</taxon>
    </lineage>
</organism>
<gene>
    <name evidence="1" type="ORF">BV25DRAFT_1086291</name>
</gene>
<reference evidence="1" key="2">
    <citation type="journal article" date="2022" name="New Phytol.">
        <title>Evolutionary transition to the ectomycorrhizal habit in the genomes of a hyperdiverse lineage of mushroom-forming fungi.</title>
        <authorList>
            <person name="Looney B."/>
            <person name="Miyauchi S."/>
            <person name="Morin E."/>
            <person name="Drula E."/>
            <person name="Courty P.E."/>
            <person name="Kohler A."/>
            <person name="Kuo A."/>
            <person name="LaButti K."/>
            <person name="Pangilinan J."/>
            <person name="Lipzen A."/>
            <person name="Riley R."/>
            <person name="Andreopoulos W."/>
            <person name="He G."/>
            <person name="Johnson J."/>
            <person name="Nolan M."/>
            <person name="Tritt A."/>
            <person name="Barry K.W."/>
            <person name="Grigoriev I.V."/>
            <person name="Nagy L.G."/>
            <person name="Hibbett D."/>
            <person name="Henrissat B."/>
            <person name="Matheny P.B."/>
            <person name="Labbe J."/>
            <person name="Martin F.M."/>
        </authorList>
    </citation>
    <scope>NUCLEOTIDE SEQUENCE</scope>
    <source>
        <strain evidence="1">HHB10654</strain>
    </source>
</reference>
<evidence type="ECO:0000313" key="2">
    <source>
        <dbReference type="Proteomes" id="UP000814140"/>
    </source>
</evidence>
<accession>A0ACB8TFS2</accession>
<proteinExistence type="predicted"/>
<sequence>MVVGSNPTEKTRLSNTGPTVHPTNPNPSHPYHSPPTRHTSPHPTQPIGLSLL</sequence>
<keyword evidence="2" id="KW-1185">Reference proteome</keyword>
<protein>
    <submittedName>
        <fullName evidence="1">Uncharacterized protein</fullName>
    </submittedName>
</protein>
<name>A0ACB8TFS2_9AGAM</name>
<reference evidence="1" key="1">
    <citation type="submission" date="2021-03" db="EMBL/GenBank/DDBJ databases">
        <authorList>
            <consortium name="DOE Joint Genome Institute"/>
            <person name="Ahrendt S."/>
            <person name="Looney B.P."/>
            <person name="Miyauchi S."/>
            <person name="Morin E."/>
            <person name="Drula E."/>
            <person name="Courty P.E."/>
            <person name="Chicoki N."/>
            <person name="Fauchery L."/>
            <person name="Kohler A."/>
            <person name="Kuo A."/>
            <person name="Labutti K."/>
            <person name="Pangilinan J."/>
            <person name="Lipzen A."/>
            <person name="Riley R."/>
            <person name="Andreopoulos W."/>
            <person name="He G."/>
            <person name="Johnson J."/>
            <person name="Barry K.W."/>
            <person name="Grigoriev I.V."/>
            <person name="Nagy L."/>
            <person name="Hibbett D."/>
            <person name="Henrissat B."/>
            <person name="Matheny P.B."/>
            <person name="Labbe J."/>
            <person name="Martin F."/>
        </authorList>
    </citation>
    <scope>NUCLEOTIDE SEQUENCE</scope>
    <source>
        <strain evidence="1">HHB10654</strain>
    </source>
</reference>
<dbReference type="EMBL" id="MU277190">
    <property type="protein sequence ID" value="KAI0067267.1"/>
    <property type="molecule type" value="Genomic_DNA"/>
</dbReference>